<keyword evidence="2" id="KW-1185">Reference proteome</keyword>
<evidence type="ECO:0000313" key="1">
    <source>
        <dbReference type="EMBL" id="GAB57426.1"/>
    </source>
</evidence>
<name>I1DTP8_9GAMM</name>
<protein>
    <submittedName>
        <fullName evidence="1">Uncharacterized protein</fullName>
    </submittedName>
</protein>
<sequence>MPFAVCYPAKIAQYILPSLFRSLFNTPSANNFKPACRLRQIKVTPAK</sequence>
<reference evidence="1 2" key="1">
    <citation type="journal article" date="2012" name="J. Bacteriol.">
        <title>Genome Sequence of the Protease-Producing Bacterium Rheinheimera nanhaiensis E407-8T, Isolated from Deep-Sea Sediment of the South China Sea.</title>
        <authorList>
            <person name="Zhang X.-Y."/>
            <person name="Zhang Y.-J."/>
            <person name="Qin Q.-L."/>
            <person name="Xie B.-B."/>
            <person name="Chen X.-L."/>
            <person name="Zhou B.-C."/>
            <person name="Zhang Y.-Z."/>
        </authorList>
    </citation>
    <scope>NUCLEOTIDE SEQUENCE [LARGE SCALE GENOMIC DNA]</scope>
    <source>
        <strain evidence="1 2">E407-8</strain>
    </source>
</reference>
<dbReference type="STRING" id="562729.RNAN_0394"/>
<dbReference type="EMBL" id="BAFK01000002">
    <property type="protein sequence ID" value="GAB57426.1"/>
    <property type="molecule type" value="Genomic_DNA"/>
</dbReference>
<organism evidence="1 2">
    <name type="scientific">Rheinheimera nanhaiensis E407-8</name>
    <dbReference type="NCBI Taxonomy" id="562729"/>
    <lineage>
        <taxon>Bacteria</taxon>
        <taxon>Pseudomonadati</taxon>
        <taxon>Pseudomonadota</taxon>
        <taxon>Gammaproteobacteria</taxon>
        <taxon>Chromatiales</taxon>
        <taxon>Chromatiaceae</taxon>
        <taxon>Rheinheimera</taxon>
    </lineage>
</organism>
<dbReference type="AlphaFoldDB" id="I1DTP8"/>
<gene>
    <name evidence="1" type="ORF">RNAN_0394</name>
</gene>
<evidence type="ECO:0000313" key="2">
    <source>
        <dbReference type="Proteomes" id="UP000004374"/>
    </source>
</evidence>
<dbReference type="Proteomes" id="UP000004374">
    <property type="component" value="Unassembled WGS sequence"/>
</dbReference>
<comment type="caution">
    <text evidence="1">The sequence shown here is derived from an EMBL/GenBank/DDBJ whole genome shotgun (WGS) entry which is preliminary data.</text>
</comment>
<proteinExistence type="predicted"/>
<accession>I1DTP8</accession>